<evidence type="ECO:0000256" key="1">
    <source>
        <dbReference type="SAM" id="Coils"/>
    </source>
</evidence>
<evidence type="ECO:0000256" key="2">
    <source>
        <dbReference type="SAM" id="Phobius"/>
    </source>
</evidence>
<feature type="transmembrane region" description="Helical" evidence="2">
    <location>
        <begin position="138"/>
        <end position="157"/>
    </location>
</feature>
<keyword evidence="2" id="KW-0472">Membrane</keyword>
<evidence type="ECO:0000313" key="4">
    <source>
        <dbReference type="Proteomes" id="UP000324326"/>
    </source>
</evidence>
<keyword evidence="1" id="KW-0175">Coiled coil</keyword>
<organism evidence="3 4">
    <name type="scientific">Bacillus swezeyi</name>
    <dbReference type="NCBI Taxonomy" id="1925020"/>
    <lineage>
        <taxon>Bacteria</taxon>
        <taxon>Bacillati</taxon>
        <taxon>Bacillota</taxon>
        <taxon>Bacilli</taxon>
        <taxon>Bacillales</taxon>
        <taxon>Bacillaceae</taxon>
        <taxon>Bacillus</taxon>
    </lineage>
</organism>
<reference evidence="3 4" key="1">
    <citation type="submission" date="2018-08" db="EMBL/GenBank/DDBJ databases">
        <title>Bacillus phenotypic plasticity.</title>
        <authorList>
            <person name="Hurtado E."/>
        </authorList>
    </citation>
    <scope>NUCLEOTIDE SEQUENCE [LARGE SCALE GENOMIC DNA]</scope>
    <source>
        <strain evidence="3 4">427</strain>
    </source>
</reference>
<sequence>MSSDNVVGLFDGATGKNRKTGVFRTQNRVSDGYEDENTKIRQEVQNIRHDIKQIKEVIEARIQLASSENGGGEMMEKIQGKLSEIDKKVAVIEERTKRIDNLPTKDEMKTLITETISNLDVATKEHVELKVVSSRNTMIVWTIATFFALVSATVAAIKLF</sequence>
<dbReference type="AlphaFoldDB" id="A0A5M8RM58"/>
<proteinExistence type="predicted"/>
<dbReference type="Proteomes" id="UP000324326">
    <property type="component" value="Unassembled WGS sequence"/>
</dbReference>
<dbReference type="EMBL" id="QSND01000004">
    <property type="protein sequence ID" value="KAA6448588.1"/>
    <property type="molecule type" value="Genomic_DNA"/>
</dbReference>
<dbReference type="RefSeq" id="WP_148958062.1">
    <property type="nucleotide sequence ID" value="NZ_QSND01000004.1"/>
</dbReference>
<comment type="caution">
    <text evidence="3">The sequence shown here is derived from an EMBL/GenBank/DDBJ whole genome shotgun (WGS) entry which is preliminary data.</text>
</comment>
<feature type="coiled-coil region" evidence="1">
    <location>
        <begin position="37"/>
        <end position="95"/>
    </location>
</feature>
<evidence type="ECO:0000313" key="3">
    <source>
        <dbReference type="EMBL" id="KAA6448588.1"/>
    </source>
</evidence>
<protein>
    <submittedName>
        <fullName evidence="3">Uncharacterized protein</fullName>
    </submittedName>
</protein>
<name>A0A5M8RM58_9BACI</name>
<keyword evidence="2" id="KW-0812">Transmembrane</keyword>
<accession>A0A5M8RM58</accession>
<gene>
    <name evidence="3" type="ORF">DX927_18675</name>
</gene>
<keyword evidence="2" id="KW-1133">Transmembrane helix</keyword>